<dbReference type="SUPFAM" id="SSF103473">
    <property type="entry name" value="MFS general substrate transporter"/>
    <property type="match status" value="1"/>
</dbReference>
<protein>
    <submittedName>
        <fullName evidence="9">Major Facilitator Superfamily protein</fullName>
    </submittedName>
</protein>
<gene>
    <name evidence="9" type="ORF">SK578_1166</name>
</gene>
<dbReference type="PANTHER" id="PTHR42718:SF46">
    <property type="entry name" value="BLR6921 PROTEIN"/>
    <property type="match status" value="1"/>
</dbReference>
<dbReference type="PROSITE" id="PS50850">
    <property type="entry name" value="MFS"/>
    <property type="match status" value="1"/>
</dbReference>
<evidence type="ECO:0000256" key="3">
    <source>
        <dbReference type="ARBA" id="ARBA00022475"/>
    </source>
</evidence>
<dbReference type="InterPro" id="IPR036259">
    <property type="entry name" value="MFS_trans_sf"/>
</dbReference>
<keyword evidence="4 7" id="KW-0812">Transmembrane</keyword>
<dbReference type="PANTHER" id="PTHR42718">
    <property type="entry name" value="MAJOR FACILITATOR SUPERFAMILY MULTIDRUG TRANSPORTER MFSC"/>
    <property type="match status" value="1"/>
</dbReference>
<dbReference type="PROSITE" id="PS00216">
    <property type="entry name" value="SUGAR_TRANSPORT_1"/>
    <property type="match status" value="1"/>
</dbReference>
<feature type="transmembrane region" description="Helical" evidence="7">
    <location>
        <begin position="327"/>
        <end position="344"/>
    </location>
</feature>
<feature type="transmembrane region" description="Helical" evidence="7">
    <location>
        <begin position="356"/>
        <end position="379"/>
    </location>
</feature>
<feature type="transmembrane region" description="Helical" evidence="7">
    <location>
        <begin position="423"/>
        <end position="441"/>
    </location>
</feature>
<comment type="subcellular location">
    <subcellularLocation>
        <location evidence="1">Cell membrane</location>
        <topology evidence="1">Multi-pass membrane protein</topology>
    </subcellularLocation>
</comment>
<evidence type="ECO:0000256" key="4">
    <source>
        <dbReference type="ARBA" id="ARBA00022692"/>
    </source>
</evidence>
<evidence type="ECO:0000256" key="6">
    <source>
        <dbReference type="ARBA" id="ARBA00023136"/>
    </source>
</evidence>
<feature type="transmembrane region" description="Helical" evidence="7">
    <location>
        <begin position="292"/>
        <end position="315"/>
    </location>
</feature>
<feature type="transmembrane region" description="Helical" evidence="7">
    <location>
        <begin position="107"/>
        <end position="129"/>
    </location>
</feature>
<feature type="transmembrane region" description="Helical" evidence="7">
    <location>
        <begin position="82"/>
        <end position="101"/>
    </location>
</feature>
<keyword evidence="5 7" id="KW-1133">Transmembrane helix</keyword>
<feature type="domain" description="Major facilitator superfamily (MFS) profile" evidence="8">
    <location>
        <begin position="16"/>
        <end position="441"/>
    </location>
</feature>
<proteinExistence type="predicted"/>
<feature type="transmembrane region" description="Helical" evidence="7">
    <location>
        <begin position="12"/>
        <end position="39"/>
    </location>
</feature>
<feature type="transmembrane region" description="Helical" evidence="7">
    <location>
        <begin position="141"/>
        <end position="162"/>
    </location>
</feature>
<reference evidence="9 10" key="1">
    <citation type="submission" date="2014-05" db="EMBL/GenBank/DDBJ databases">
        <authorList>
            <person name="Daugherty S.C."/>
            <person name="Tallon L.J."/>
            <person name="Sadzewicz L."/>
            <person name="Kilian M."/>
            <person name="Tettelin H."/>
        </authorList>
    </citation>
    <scope>NUCLEOTIDE SEQUENCE [LARGE SCALE GENOMIC DNA]</scope>
    <source>
        <strain evidence="9 10">SK578</strain>
    </source>
</reference>
<evidence type="ECO:0000313" key="10">
    <source>
        <dbReference type="Proteomes" id="UP000028089"/>
    </source>
</evidence>
<dbReference type="GO" id="GO:0005886">
    <property type="term" value="C:plasma membrane"/>
    <property type="evidence" value="ECO:0007669"/>
    <property type="project" value="UniProtKB-SubCell"/>
</dbReference>
<dbReference type="InterPro" id="IPR011701">
    <property type="entry name" value="MFS"/>
</dbReference>
<dbReference type="AlphaFoldDB" id="A0A081QQ46"/>
<feature type="transmembrane region" description="Helical" evidence="7">
    <location>
        <begin position="168"/>
        <end position="187"/>
    </location>
</feature>
<evidence type="ECO:0000313" key="9">
    <source>
        <dbReference type="EMBL" id="KEQ45069.1"/>
    </source>
</evidence>
<keyword evidence="2" id="KW-0813">Transport</keyword>
<dbReference type="EMBL" id="JPFY01000013">
    <property type="protein sequence ID" value="KEQ45069.1"/>
    <property type="molecule type" value="Genomic_DNA"/>
</dbReference>
<feature type="transmembrane region" description="Helical" evidence="7">
    <location>
        <begin position="199"/>
        <end position="217"/>
    </location>
</feature>
<name>A0A081QQ46_STRMT</name>
<evidence type="ECO:0000256" key="2">
    <source>
        <dbReference type="ARBA" id="ARBA00022448"/>
    </source>
</evidence>
<dbReference type="InterPro" id="IPR005829">
    <property type="entry name" value="Sugar_transporter_CS"/>
</dbReference>
<dbReference type="CDD" id="cd17321">
    <property type="entry name" value="MFS_MMR_MDR_like"/>
    <property type="match status" value="1"/>
</dbReference>
<feature type="transmembrane region" description="Helical" evidence="7">
    <location>
        <begin position="262"/>
        <end position="280"/>
    </location>
</feature>
<dbReference type="Gene3D" id="1.20.1720.10">
    <property type="entry name" value="Multidrug resistance protein D"/>
    <property type="match status" value="1"/>
</dbReference>
<feature type="transmembrane region" description="Helical" evidence="7">
    <location>
        <begin position="51"/>
        <end position="70"/>
    </location>
</feature>
<evidence type="ECO:0000256" key="7">
    <source>
        <dbReference type="SAM" id="Phobius"/>
    </source>
</evidence>
<comment type="caution">
    <text evidence="9">The sequence shown here is derived from an EMBL/GenBank/DDBJ whole genome shotgun (WGS) entry which is preliminary data.</text>
</comment>
<sequence length="444" mass="47938">MKRKSEYMKKESFGIILPITLLAYFLILMDNSIIFTSSVQIGESLNLTDTSLAWVSNAYTLTFGGFLLLSGRLSDLLGRKRIFQIGLAIFGLSSLVIGLAQNASMMILARAIQGIGSSIIAPTTLALMMDTYTGEMRTKAISYYGATAGIGSSVGLLIGGGLTSFVSWRAGFLINVPLTLLLMYLTHRHVVAKAGHQEKIDYLGSLLSVAGLASLIYGLDGEIYPLAFVIAGFLILIGFYFYEKEQKLPIMPLDLFKNKVRFGAYLVRALFMMAMLPYWFLLPQVLQAEYGFSALGSGFAFLPLTITTFLTALQLPKLTNRFGNNRILLIGEIALSLGLLWASLSPLELGYVQAVALPMLVIGIGQAMVVAPVTAAGIYQAPDDLAGSASGLTNAMHQIGGPIGLSVIMATTSNFYVSLGWMAGFSLVALLFVLIFVYQFGKNP</sequence>
<dbReference type="PATRIC" id="fig|28037.93.peg.1120"/>
<keyword evidence="3" id="KW-1003">Cell membrane</keyword>
<evidence type="ECO:0000256" key="1">
    <source>
        <dbReference type="ARBA" id="ARBA00004651"/>
    </source>
</evidence>
<dbReference type="InterPro" id="IPR020846">
    <property type="entry name" value="MFS_dom"/>
</dbReference>
<dbReference type="Proteomes" id="UP000028089">
    <property type="component" value="Unassembled WGS sequence"/>
</dbReference>
<feature type="transmembrane region" description="Helical" evidence="7">
    <location>
        <begin position="223"/>
        <end position="242"/>
    </location>
</feature>
<dbReference type="Pfam" id="PF07690">
    <property type="entry name" value="MFS_1"/>
    <property type="match status" value="1"/>
</dbReference>
<evidence type="ECO:0000259" key="8">
    <source>
        <dbReference type="PROSITE" id="PS50850"/>
    </source>
</evidence>
<keyword evidence="6 7" id="KW-0472">Membrane</keyword>
<organism evidence="9 10">
    <name type="scientific">Streptococcus mitis</name>
    <dbReference type="NCBI Taxonomy" id="28037"/>
    <lineage>
        <taxon>Bacteria</taxon>
        <taxon>Bacillati</taxon>
        <taxon>Bacillota</taxon>
        <taxon>Bacilli</taxon>
        <taxon>Lactobacillales</taxon>
        <taxon>Streptococcaceae</taxon>
        <taxon>Streptococcus</taxon>
        <taxon>Streptococcus mitis group</taxon>
    </lineage>
</organism>
<dbReference type="Gene3D" id="1.20.1250.20">
    <property type="entry name" value="MFS general substrate transporter like domains"/>
    <property type="match status" value="1"/>
</dbReference>
<evidence type="ECO:0000256" key="5">
    <source>
        <dbReference type="ARBA" id="ARBA00022989"/>
    </source>
</evidence>
<accession>A0A081QQ46</accession>
<dbReference type="GO" id="GO:0022857">
    <property type="term" value="F:transmembrane transporter activity"/>
    <property type="evidence" value="ECO:0007669"/>
    <property type="project" value="InterPro"/>
</dbReference>